<gene>
    <name evidence="2" type="ORF">S7711_11345</name>
</gene>
<evidence type="ECO:0000256" key="1">
    <source>
        <dbReference type="SAM" id="MobiDB-lite"/>
    </source>
</evidence>
<dbReference type="AlphaFoldDB" id="A0A084B2M8"/>
<dbReference type="Proteomes" id="UP000028045">
    <property type="component" value="Unassembled WGS sequence"/>
</dbReference>
<organism evidence="2 3">
    <name type="scientific">Stachybotrys chartarum (strain CBS 109288 / IBT 7711)</name>
    <name type="common">Toxic black mold</name>
    <name type="synonym">Stilbospora chartarum</name>
    <dbReference type="NCBI Taxonomy" id="1280523"/>
    <lineage>
        <taxon>Eukaryota</taxon>
        <taxon>Fungi</taxon>
        <taxon>Dikarya</taxon>
        <taxon>Ascomycota</taxon>
        <taxon>Pezizomycotina</taxon>
        <taxon>Sordariomycetes</taxon>
        <taxon>Hypocreomycetidae</taxon>
        <taxon>Hypocreales</taxon>
        <taxon>Stachybotryaceae</taxon>
        <taxon>Stachybotrys</taxon>
    </lineage>
</organism>
<evidence type="ECO:0000313" key="2">
    <source>
        <dbReference type="EMBL" id="KEY71807.1"/>
    </source>
</evidence>
<feature type="region of interest" description="Disordered" evidence="1">
    <location>
        <begin position="590"/>
        <end position="610"/>
    </location>
</feature>
<protein>
    <submittedName>
        <fullName evidence="2">Uncharacterized protein</fullName>
    </submittedName>
</protein>
<reference evidence="2 3" key="1">
    <citation type="journal article" date="2014" name="BMC Genomics">
        <title>Comparative genome sequencing reveals chemotype-specific gene clusters in the toxigenic black mold Stachybotrys.</title>
        <authorList>
            <person name="Semeiks J."/>
            <person name="Borek D."/>
            <person name="Otwinowski Z."/>
            <person name="Grishin N.V."/>
        </authorList>
    </citation>
    <scope>NUCLEOTIDE SEQUENCE [LARGE SCALE GENOMIC DNA]</scope>
    <source>
        <strain evidence="3">CBS 109288 / IBT 7711</strain>
    </source>
</reference>
<keyword evidence="3" id="KW-1185">Reference proteome</keyword>
<dbReference type="HOGENOM" id="CLU_447715_0_0_1"/>
<proteinExistence type="predicted"/>
<dbReference type="OrthoDB" id="5146350at2759"/>
<name>A0A084B2M8_STACB</name>
<evidence type="ECO:0000313" key="3">
    <source>
        <dbReference type="Proteomes" id="UP000028045"/>
    </source>
</evidence>
<dbReference type="EMBL" id="KL648193">
    <property type="protein sequence ID" value="KEY71807.1"/>
    <property type="molecule type" value="Genomic_DNA"/>
</dbReference>
<sequence length="610" mass="70348">MASSRLDGFTGRVFMKRHELPVHLDHGDYRDRLRHFRQLHEPGYDQKQLPQFFPRYEWPERPLYNRQTRFNLDIDWEDDGQVTALHDRVNGVYGGLPPMPPFHDNAGRTHSLVDWTSHIAQLHEVLYRAMPRNEPVSESQMWSLLVMVSYGLLDTIIVEPWEIDCPPPAFSDRTRRSSRRTATIPGFSLEWVEGFERLMTKGVVSEGTRGQQLDRDIVGYRFVVAPIRHGADLWCMSIFDRYKGQLYIFDCHEESRPERIKGIIELWARFLNSLGQALHFQYFVPETTDLPFRSNNSAFAGIMWLIENLRNGVGERMCVDPDEPEEHNDVAFTHPDPELVLRDSAIPVHDWMPDGCSDVRNGMESVRYVIQSMICNELGLRKNPVFSRVYRSQTVRESTLARVEKLASQITGAGVPHDEYWTGLGGPQLALSRRTRLKPYDPNAARRHYRAALNRANVAVKHRPWDLARPLRVVPRGLAVRPDKRFTPANPAHDEDRWVSLEAWSVEWNPAGNEGRPILDISLANHLTHDMCRLTRPLQLEFRDLSRRIGPDGHDLLSMTLDVSCGDYDAWSQTVEFRLPTIDAPPTYSLQPRPMFEPLAPPNGRRYSGP</sequence>
<accession>A0A084B2M8</accession>